<feature type="transmembrane region" description="Helical" evidence="8">
    <location>
        <begin position="238"/>
        <end position="256"/>
    </location>
</feature>
<evidence type="ECO:0000256" key="8">
    <source>
        <dbReference type="SAM" id="Phobius"/>
    </source>
</evidence>
<feature type="domain" description="MPN" evidence="9">
    <location>
        <begin position="849"/>
        <end position="994"/>
    </location>
</feature>
<evidence type="ECO:0000256" key="6">
    <source>
        <dbReference type="ARBA" id="ARBA00023136"/>
    </source>
</evidence>
<keyword evidence="6 8" id="KW-0472">Membrane</keyword>
<dbReference type="OrthoDB" id="10021397at2759"/>
<dbReference type="InterPro" id="IPR036259">
    <property type="entry name" value="MFS_trans_sf"/>
</dbReference>
<dbReference type="Proteomes" id="UP000037136">
    <property type="component" value="Unassembled WGS sequence"/>
</dbReference>
<dbReference type="FunFam" id="1.20.1250.20:FF:000196">
    <property type="entry name" value="MFS toxin efflux pump (AflT)"/>
    <property type="match status" value="1"/>
</dbReference>
<evidence type="ECO:0000259" key="9">
    <source>
        <dbReference type="PROSITE" id="PS50249"/>
    </source>
</evidence>
<evidence type="ECO:0000313" key="11">
    <source>
        <dbReference type="EMBL" id="PFH60184.1"/>
    </source>
</evidence>
<feature type="transmembrane region" description="Helical" evidence="8">
    <location>
        <begin position="306"/>
        <end position="325"/>
    </location>
</feature>
<feature type="region of interest" description="Disordered" evidence="7">
    <location>
        <begin position="146"/>
        <end position="185"/>
    </location>
</feature>
<feature type="transmembrane region" description="Helical" evidence="8">
    <location>
        <begin position="540"/>
        <end position="560"/>
    </location>
</feature>
<feature type="compositionally biased region" description="Low complexity" evidence="7">
    <location>
        <begin position="163"/>
        <end position="185"/>
    </location>
</feature>
<dbReference type="GO" id="GO:0008180">
    <property type="term" value="C:COP9 signalosome"/>
    <property type="evidence" value="ECO:0007669"/>
    <property type="project" value="InterPro"/>
</dbReference>
<comment type="subcellular location">
    <subcellularLocation>
        <location evidence="1">Membrane</location>
        <topology evidence="1">Multi-pass membrane protein</topology>
    </subcellularLocation>
</comment>
<dbReference type="GO" id="GO:0008237">
    <property type="term" value="F:metallopeptidase activity"/>
    <property type="evidence" value="ECO:0007669"/>
    <property type="project" value="InterPro"/>
</dbReference>
<dbReference type="EMBL" id="LAZP02000145">
    <property type="protein sequence ID" value="PFH60184.1"/>
    <property type="molecule type" value="Genomic_DNA"/>
</dbReference>
<dbReference type="Gene3D" id="3.40.140.10">
    <property type="entry name" value="Cytidine Deaminase, domain 2"/>
    <property type="match status" value="1"/>
</dbReference>
<name>A0A2A9PG39_OPHUN</name>
<protein>
    <recommendedName>
        <fullName evidence="13">COP9 signalosome complex subunit 6</fullName>
    </recommendedName>
</protein>
<dbReference type="PANTHER" id="PTHR23501">
    <property type="entry name" value="MAJOR FACILITATOR SUPERFAMILY"/>
    <property type="match status" value="1"/>
</dbReference>
<evidence type="ECO:0000256" key="5">
    <source>
        <dbReference type="ARBA" id="ARBA00022989"/>
    </source>
</evidence>
<dbReference type="Pfam" id="PF07690">
    <property type="entry name" value="MFS_1"/>
    <property type="match status" value="1"/>
</dbReference>
<feature type="transmembrane region" description="Helical" evidence="8">
    <location>
        <begin position="331"/>
        <end position="355"/>
    </location>
</feature>
<dbReference type="CDD" id="cd17502">
    <property type="entry name" value="MFS_Azr1_MDR_like"/>
    <property type="match status" value="1"/>
</dbReference>
<feature type="transmembrane region" description="Helical" evidence="8">
    <location>
        <begin position="466"/>
        <end position="487"/>
    </location>
</feature>
<feature type="transmembrane region" description="Helical" evidence="8">
    <location>
        <begin position="631"/>
        <end position="654"/>
    </location>
</feature>
<feature type="region of interest" description="Disordered" evidence="7">
    <location>
        <begin position="191"/>
        <end position="210"/>
    </location>
</feature>
<feature type="compositionally biased region" description="Basic and acidic residues" evidence="7">
    <location>
        <begin position="1077"/>
        <end position="1093"/>
    </location>
</feature>
<dbReference type="GO" id="GO:0000338">
    <property type="term" value="P:protein deneddylation"/>
    <property type="evidence" value="ECO:0007669"/>
    <property type="project" value="InterPro"/>
</dbReference>
<dbReference type="InterPro" id="IPR037518">
    <property type="entry name" value="MPN"/>
</dbReference>
<comment type="caution">
    <text evidence="11">The sequence shown here is derived from an EMBL/GenBank/DDBJ whole genome shotgun (WGS) entry which is preliminary data.</text>
</comment>
<evidence type="ECO:0000256" key="4">
    <source>
        <dbReference type="ARBA" id="ARBA00022692"/>
    </source>
</evidence>
<feature type="transmembrane region" description="Helical" evidence="8">
    <location>
        <begin position="436"/>
        <end position="454"/>
    </location>
</feature>
<reference evidence="11 12" key="1">
    <citation type="journal article" date="2015" name="BMC Genomics">
        <title>Gene expression during zombie ant biting behavior reflects the complexity underlying fungal parasitic behavioral manipulation.</title>
        <authorList>
            <person name="de Bekker C."/>
            <person name="Ohm R.A."/>
            <person name="Loreto R.G."/>
            <person name="Sebastian A."/>
            <person name="Albert I."/>
            <person name="Merrow M."/>
            <person name="Brachmann A."/>
            <person name="Hughes D.P."/>
        </authorList>
    </citation>
    <scope>NUCLEOTIDE SEQUENCE [LARGE SCALE GENOMIC DNA]</scope>
    <source>
        <strain evidence="11 12">SC16a</strain>
    </source>
</reference>
<evidence type="ECO:0000313" key="12">
    <source>
        <dbReference type="Proteomes" id="UP000037136"/>
    </source>
</evidence>
<dbReference type="PROSITE" id="PS50249">
    <property type="entry name" value="MPN"/>
    <property type="match status" value="1"/>
</dbReference>
<feature type="transmembrane region" description="Helical" evidence="8">
    <location>
        <begin position="398"/>
        <end position="416"/>
    </location>
</feature>
<dbReference type="SUPFAM" id="SSF103473">
    <property type="entry name" value="MFS general substrate transporter"/>
    <property type="match status" value="2"/>
</dbReference>
<evidence type="ECO:0000256" key="7">
    <source>
        <dbReference type="SAM" id="MobiDB-lite"/>
    </source>
</evidence>
<dbReference type="PANTHER" id="PTHR23501:SF201">
    <property type="entry name" value="MFS AFLATOXIN EFFLUX PUMP"/>
    <property type="match status" value="1"/>
</dbReference>
<feature type="compositionally biased region" description="Basic residues" evidence="7">
    <location>
        <begin position="146"/>
        <end position="160"/>
    </location>
</feature>
<feature type="transmembrane region" description="Helical" evidence="8">
    <location>
        <begin position="572"/>
        <end position="591"/>
    </location>
</feature>
<dbReference type="AlphaFoldDB" id="A0A2A9PG39"/>
<dbReference type="Pfam" id="PF01398">
    <property type="entry name" value="JAB"/>
    <property type="match status" value="1"/>
</dbReference>
<feature type="region of interest" description="Disordered" evidence="7">
    <location>
        <begin position="1"/>
        <end position="36"/>
    </location>
</feature>
<keyword evidence="3" id="KW-0813">Transport</keyword>
<evidence type="ECO:0000259" key="10">
    <source>
        <dbReference type="PROSITE" id="PS50850"/>
    </source>
</evidence>
<proteinExistence type="inferred from homology"/>
<dbReference type="FunFam" id="1.20.1720.10:FF:000012">
    <property type="entry name" value="MFS toxin efflux pump (AflT)"/>
    <property type="match status" value="1"/>
</dbReference>
<evidence type="ECO:0000256" key="2">
    <source>
        <dbReference type="ARBA" id="ARBA00010893"/>
    </source>
</evidence>
<organism evidence="11 12">
    <name type="scientific">Ophiocordyceps unilateralis</name>
    <name type="common">Zombie-ant fungus</name>
    <name type="synonym">Torrubia unilateralis</name>
    <dbReference type="NCBI Taxonomy" id="268505"/>
    <lineage>
        <taxon>Eukaryota</taxon>
        <taxon>Fungi</taxon>
        <taxon>Dikarya</taxon>
        <taxon>Ascomycota</taxon>
        <taxon>Pezizomycotina</taxon>
        <taxon>Sordariomycetes</taxon>
        <taxon>Hypocreomycetidae</taxon>
        <taxon>Hypocreales</taxon>
        <taxon>Ophiocordycipitaceae</taxon>
        <taxon>Ophiocordyceps</taxon>
    </lineage>
</organism>
<gene>
    <name evidence="11" type="ORF">XA68_11345</name>
</gene>
<dbReference type="CDD" id="cd08063">
    <property type="entry name" value="MPN_CSN6"/>
    <property type="match status" value="1"/>
</dbReference>
<feature type="transmembrane region" description="Helical" evidence="8">
    <location>
        <begin position="276"/>
        <end position="294"/>
    </location>
</feature>
<comment type="similarity">
    <text evidence="2">Belongs to the peptidase M67A family. CSN6 subfamily.</text>
</comment>
<dbReference type="Gene3D" id="1.20.1250.20">
    <property type="entry name" value="MFS general substrate transporter like domains"/>
    <property type="match status" value="2"/>
</dbReference>
<dbReference type="InterPro" id="IPR020846">
    <property type="entry name" value="MFS_dom"/>
</dbReference>
<dbReference type="GO" id="GO:0005886">
    <property type="term" value="C:plasma membrane"/>
    <property type="evidence" value="ECO:0007669"/>
    <property type="project" value="TreeGrafter"/>
</dbReference>
<keyword evidence="12" id="KW-1185">Reference proteome</keyword>
<feature type="region of interest" description="Disordered" evidence="7">
    <location>
        <begin position="1060"/>
        <end position="1093"/>
    </location>
</feature>
<feature type="transmembrane region" description="Helical" evidence="8">
    <location>
        <begin position="508"/>
        <end position="528"/>
    </location>
</feature>
<dbReference type="InterPro" id="IPR033859">
    <property type="entry name" value="MPN_CSN6"/>
</dbReference>
<sequence>MTLSKPPRPELRPTRSSKPGKPDDSRLRAGAKAGFGTEHRAANSDIGLGRCIYADVLQLAHLRGCLAHGAAWGPGQGKRQLLAQNGKAEAAGPCLCGASSGRLWPGRRRSLVALYPASPCLALPRRCGHETRTILSHRLERLGLGHPRRGHDKLQIRRLPRVPSISSSPGHGPSAGDTTDSASSLVSSAFPSRLPDANSEKQSPIDDAASRQIPASALTKPVSRDEAEENYKPKTIKFWLIVLSAFVSMFLVALDRTILSTAIPRITDDFQSLGDIGWYGSGYMLTTAAFQLLFGRIFKFYDLRITFLWCIVVFEVGSAICGAAPTSPIFILGRAIAGLGSAGITTGTMMIIIPMVPLHKRPMFQSLFGVIFGISSVAGPLIGGAFTERVTWRWCFYMNLPVGVVAFIFLFFFLDIKTEPRQAASVKEHVMRLDPLGTFFFVPSVVCLILALQWGGSTYPWGSWRIILLFVVFVLAAGAFAAVQILMPKTATLPARIITQRTTLAATFFMFFLAGGMLIIVYYIPLWFQTTHGIDPVQSGIYTIPLILSLVVAAALSAAFTQRIGYYAPSMLLSPCVTAIGDGLMTTFTPTTGSSQWIAYQFLVGFGIGLGMQTAMISVQATLSKADVPMGVAIVLFAQQLGGAIFVSVGQTILSGALVQKLAHLPGLDAQAIVRTGATELRRMLPAQYLPTVLDAYNYACTRIFFAALALAFCQLLTRESRQEFGSGQGGWNTDDWIEYRNIAASRDEAEAFKATAQRAERSILSSSNAFTCLLFGLVITLPTSPPKVLPPKVVVVTISTSWKENPAYTHSLFFPSPQVPQRASAAGIMAASASNPLMSSQKSSQLQTVIHPLVLLAISDYITRHSLRNQRGPIVGALLGQQNGREITIEHVFDCHIRLDPDVDGGCLLDTSRFAARLDQMMLVHKERQLDLVGWYTLLPVSGPTPAVVPIHSQIVQRWNESAVLLGFHPEEALKHSVGGKLPLTIYESHYEVDEAGNNSADDDDEDRHMDDRDAAALKLMFREVPYSVETDETEMISMNYIAGGGGNASTVAAAAAAKEDRPARSFESNGKGKRRLVESDAEEAKGLPDADDVLTRDEENTLASLTAKANAIKMLHARLRLMAVYLDRTFVRGPVRYGADSMDFDSTFPSLPILRQIQALVARLDLVIPSDARAFDRETLQQANDVNLFQLLNAVTQGASRAREVGRKSGIVESNKSVGRRVPPDAMPSNSSFSLTAAGDIFI</sequence>
<evidence type="ECO:0000256" key="1">
    <source>
        <dbReference type="ARBA" id="ARBA00004141"/>
    </source>
</evidence>
<dbReference type="GO" id="GO:0022857">
    <property type="term" value="F:transmembrane transporter activity"/>
    <property type="evidence" value="ECO:0007669"/>
    <property type="project" value="InterPro"/>
</dbReference>
<evidence type="ECO:0008006" key="13">
    <source>
        <dbReference type="Google" id="ProtNLM"/>
    </source>
</evidence>
<dbReference type="InterPro" id="IPR000555">
    <property type="entry name" value="JAMM/MPN+_dom"/>
</dbReference>
<dbReference type="InterPro" id="IPR011701">
    <property type="entry name" value="MFS"/>
</dbReference>
<evidence type="ECO:0000256" key="3">
    <source>
        <dbReference type="ARBA" id="ARBA00022448"/>
    </source>
</evidence>
<keyword evidence="5 8" id="KW-1133">Transmembrane helix</keyword>
<accession>A0A2A9PG39</accession>
<reference evidence="11 12" key="2">
    <citation type="journal article" date="2017" name="Sci. Rep.">
        <title>Ant-infecting Ophiocordyceps genomes reveal a high diversity of potential behavioral manipulation genes and a possible major role for enterotoxins.</title>
        <authorList>
            <person name="de Bekker C."/>
            <person name="Ohm R.A."/>
            <person name="Evans H.C."/>
            <person name="Brachmann A."/>
            <person name="Hughes D.P."/>
        </authorList>
    </citation>
    <scope>NUCLEOTIDE SEQUENCE [LARGE SCALE GENOMIC DNA]</scope>
    <source>
        <strain evidence="11 12">SC16a</strain>
    </source>
</reference>
<dbReference type="PROSITE" id="PS50850">
    <property type="entry name" value="MFS"/>
    <property type="match status" value="1"/>
</dbReference>
<feature type="transmembrane region" description="Helical" evidence="8">
    <location>
        <begin position="597"/>
        <end position="619"/>
    </location>
</feature>
<feature type="domain" description="Major facilitator superfamily (MFS) profile" evidence="10">
    <location>
        <begin position="241"/>
        <end position="722"/>
    </location>
</feature>
<keyword evidence="4 8" id="KW-0812">Transmembrane</keyword>
<feature type="transmembrane region" description="Helical" evidence="8">
    <location>
        <begin position="367"/>
        <end position="386"/>
    </location>
</feature>